<dbReference type="InterPro" id="IPR029054">
    <property type="entry name" value="dUTPase-like"/>
</dbReference>
<evidence type="ECO:0000259" key="4">
    <source>
        <dbReference type="Pfam" id="PF00692"/>
    </source>
</evidence>
<gene>
    <name evidence="5" type="ordered locus">Sfri_3392</name>
</gene>
<dbReference type="InterPro" id="IPR036157">
    <property type="entry name" value="dUTPase-like_sf"/>
</dbReference>
<dbReference type="RefSeq" id="WP_011638829.1">
    <property type="nucleotide sequence ID" value="NC_008345.1"/>
</dbReference>
<evidence type="ECO:0000313" key="5">
    <source>
        <dbReference type="EMBL" id="ABI73228.1"/>
    </source>
</evidence>
<evidence type="ECO:0000256" key="1">
    <source>
        <dbReference type="ARBA" id="ARBA00022801"/>
    </source>
</evidence>
<dbReference type="InterPro" id="IPR033704">
    <property type="entry name" value="dUTPase_trimeric"/>
</dbReference>
<reference evidence="5 6" key="1">
    <citation type="submission" date="2006-08" db="EMBL/GenBank/DDBJ databases">
        <title>Complete sequence of Shewanella frigidimarina NCIMB 400.</title>
        <authorList>
            <consortium name="US DOE Joint Genome Institute"/>
            <person name="Copeland A."/>
            <person name="Lucas S."/>
            <person name="Lapidus A."/>
            <person name="Barry K."/>
            <person name="Detter J.C."/>
            <person name="Glavina del Rio T."/>
            <person name="Hammon N."/>
            <person name="Israni S."/>
            <person name="Dalin E."/>
            <person name="Tice H."/>
            <person name="Pitluck S."/>
            <person name="Fredrickson J.K."/>
            <person name="Kolker E."/>
            <person name="McCuel L.A."/>
            <person name="DiChristina T."/>
            <person name="Nealson K.H."/>
            <person name="Newman D."/>
            <person name="Tiedje J.M."/>
            <person name="Zhou J."/>
            <person name="Romine M.F."/>
            <person name="Culley D.E."/>
            <person name="Serres M."/>
            <person name="Chertkov O."/>
            <person name="Brettin T."/>
            <person name="Bruce D."/>
            <person name="Han C."/>
            <person name="Tapia R."/>
            <person name="Gilna P."/>
            <person name="Schmutz J."/>
            <person name="Larimer F."/>
            <person name="Land M."/>
            <person name="Hauser L."/>
            <person name="Kyrpides N."/>
            <person name="Mikhailova N."/>
            <person name="Richardson P."/>
        </authorList>
    </citation>
    <scope>NUCLEOTIDE SEQUENCE [LARGE SCALE GENOMIC DNA]</scope>
    <source>
        <strain evidence="5 6">NCIMB 400</strain>
    </source>
</reference>
<dbReference type="Pfam" id="PF00692">
    <property type="entry name" value="dUTPase"/>
    <property type="match status" value="1"/>
</dbReference>
<evidence type="ECO:0000313" key="6">
    <source>
        <dbReference type="Proteomes" id="UP000000684"/>
    </source>
</evidence>
<protein>
    <submittedName>
        <fullName evidence="5">DeoxyUTP pyrophosphatase</fullName>
    </submittedName>
</protein>
<dbReference type="Proteomes" id="UP000000684">
    <property type="component" value="Chromosome"/>
</dbReference>
<sequence length="246" mass="27530">MTVLQVKGRTTNSEAYFDAHSLSNSSFIYTNASEDNIEEYSLELTLGSGWNNSYSLKNQGLIEISECISIPKHGSIVVEVNEDIYVPHNKYGIVVPTGSMFLSQGVLIASAKVEPAFIGKLKLRMYNTTAQKVNINKGDKIGSVIFFSTESTKVHDKTYKSSSISISPESTFNKALKWCNYNRLTLIGWIVTSIIGPMLLLGSTYILYYKDILENNNKNIDSKINSEIELRLKKLNKEILPIVPRT</sequence>
<keyword evidence="3" id="KW-0812">Transmembrane</keyword>
<keyword evidence="2" id="KW-0546">Nucleotide metabolism</keyword>
<dbReference type="Gene3D" id="2.70.40.10">
    <property type="match status" value="1"/>
</dbReference>
<dbReference type="GO" id="GO:0009117">
    <property type="term" value="P:nucleotide metabolic process"/>
    <property type="evidence" value="ECO:0007669"/>
    <property type="project" value="UniProtKB-KW"/>
</dbReference>
<keyword evidence="3" id="KW-0472">Membrane</keyword>
<dbReference type="GeneID" id="41838767"/>
<keyword evidence="3" id="KW-1133">Transmembrane helix</keyword>
<dbReference type="STRING" id="318167.Sfri_3392"/>
<evidence type="ECO:0000256" key="2">
    <source>
        <dbReference type="ARBA" id="ARBA00023080"/>
    </source>
</evidence>
<dbReference type="HOGENOM" id="CLU_1174622_0_0_6"/>
<dbReference type="GO" id="GO:0016787">
    <property type="term" value="F:hydrolase activity"/>
    <property type="evidence" value="ECO:0007669"/>
    <property type="project" value="UniProtKB-KW"/>
</dbReference>
<feature type="transmembrane region" description="Helical" evidence="3">
    <location>
        <begin position="186"/>
        <end position="208"/>
    </location>
</feature>
<dbReference type="SUPFAM" id="SSF51283">
    <property type="entry name" value="dUTPase-like"/>
    <property type="match status" value="1"/>
</dbReference>
<dbReference type="KEGG" id="sfr:Sfri_3392"/>
<keyword evidence="1" id="KW-0378">Hydrolase</keyword>
<proteinExistence type="predicted"/>
<dbReference type="AlphaFoldDB" id="Q07XN6"/>
<dbReference type="EMBL" id="CP000447">
    <property type="protein sequence ID" value="ABI73228.1"/>
    <property type="molecule type" value="Genomic_DNA"/>
</dbReference>
<dbReference type="CDD" id="cd07557">
    <property type="entry name" value="trimeric_dUTPase"/>
    <property type="match status" value="1"/>
</dbReference>
<evidence type="ECO:0000256" key="3">
    <source>
        <dbReference type="SAM" id="Phobius"/>
    </source>
</evidence>
<name>Q07XN6_SHEFN</name>
<organism evidence="5 6">
    <name type="scientific">Shewanella frigidimarina (strain NCIMB 400)</name>
    <dbReference type="NCBI Taxonomy" id="318167"/>
    <lineage>
        <taxon>Bacteria</taxon>
        <taxon>Pseudomonadati</taxon>
        <taxon>Pseudomonadota</taxon>
        <taxon>Gammaproteobacteria</taxon>
        <taxon>Alteromonadales</taxon>
        <taxon>Shewanellaceae</taxon>
        <taxon>Shewanella</taxon>
    </lineage>
</organism>
<feature type="domain" description="dUTPase-like" evidence="4">
    <location>
        <begin position="67"/>
        <end position="154"/>
    </location>
</feature>
<keyword evidence="6" id="KW-1185">Reference proteome</keyword>
<accession>Q07XN6</accession>
<dbReference type="eggNOG" id="ENOG5033WY4">
    <property type="taxonomic scope" value="Bacteria"/>
</dbReference>